<dbReference type="Proteomes" id="UP001307889">
    <property type="component" value="Chromosome 1"/>
</dbReference>
<dbReference type="EMBL" id="AP028909">
    <property type="protein sequence ID" value="BES87738.1"/>
    <property type="molecule type" value="Genomic_DNA"/>
</dbReference>
<name>A0ABN7A715_9HEMI</name>
<sequence>MDSTSEKNRTRTENQIVSGKKASSEATNDMIYHTIVYPCSPPRTLAVFNTVYIKAIEGSHSTSPVTAIGPLMFFA</sequence>
<protein>
    <submittedName>
        <fullName evidence="2">Uncharacterized protein</fullName>
    </submittedName>
</protein>
<evidence type="ECO:0000313" key="3">
    <source>
        <dbReference type="Proteomes" id="UP001307889"/>
    </source>
</evidence>
<evidence type="ECO:0000313" key="2">
    <source>
        <dbReference type="EMBL" id="BES87738.1"/>
    </source>
</evidence>
<keyword evidence="3" id="KW-1185">Reference proteome</keyword>
<reference evidence="2 3" key="1">
    <citation type="submission" date="2023-09" db="EMBL/GenBank/DDBJ databases">
        <title>Nesidiocoris tenuis whole genome shotgun sequence.</title>
        <authorList>
            <person name="Shibata T."/>
            <person name="Shimoda M."/>
            <person name="Kobayashi T."/>
            <person name="Uehara T."/>
        </authorList>
    </citation>
    <scope>NUCLEOTIDE SEQUENCE [LARGE SCALE GENOMIC DNA]</scope>
    <source>
        <strain evidence="2 3">Japan</strain>
    </source>
</reference>
<feature type="compositionally biased region" description="Basic and acidic residues" evidence="1">
    <location>
        <begin position="1"/>
        <end position="12"/>
    </location>
</feature>
<organism evidence="2 3">
    <name type="scientific">Nesidiocoris tenuis</name>
    <dbReference type="NCBI Taxonomy" id="355587"/>
    <lineage>
        <taxon>Eukaryota</taxon>
        <taxon>Metazoa</taxon>
        <taxon>Ecdysozoa</taxon>
        <taxon>Arthropoda</taxon>
        <taxon>Hexapoda</taxon>
        <taxon>Insecta</taxon>
        <taxon>Pterygota</taxon>
        <taxon>Neoptera</taxon>
        <taxon>Paraneoptera</taxon>
        <taxon>Hemiptera</taxon>
        <taxon>Heteroptera</taxon>
        <taxon>Panheteroptera</taxon>
        <taxon>Cimicomorpha</taxon>
        <taxon>Miridae</taxon>
        <taxon>Dicyphina</taxon>
        <taxon>Nesidiocoris</taxon>
    </lineage>
</organism>
<gene>
    <name evidence="2" type="ORF">NTJ_00543</name>
</gene>
<proteinExistence type="predicted"/>
<evidence type="ECO:0000256" key="1">
    <source>
        <dbReference type="SAM" id="MobiDB-lite"/>
    </source>
</evidence>
<accession>A0ABN7A715</accession>
<feature type="region of interest" description="Disordered" evidence="1">
    <location>
        <begin position="1"/>
        <end position="21"/>
    </location>
</feature>